<dbReference type="OrthoDB" id="5758872at2"/>
<evidence type="ECO:0000259" key="5">
    <source>
        <dbReference type="PROSITE" id="PS50850"/>
    </source>
</evidence>
<feature type="transmembrane region" description="Helical" evidence="4">
    <location>
        <begin position="213"/>
        <end position="238"/>
    </location>
</feature>
<feature type="transmembrane region" description="Helical" evidence="4">
    <location>
        <begin position="250"/>
        <end position="271"/>
    </location>
</feature>
<dbReference type="PANTHER" id="PTHR23523">
    <property type="match status" value="1"/>
</dbReference>
<evidence type="ECO:0000256" key="3">
    <source>
        <dbReference type="ARBA" id="ARBA00023136"/>
    </source>
</evidence>
<dbReference type="GO" id="GO:0022857">
    <property type="term" value="F:transmembrane transporter activity"/>
    <property type="evidence" value="ECO:0007669"/>
    <property type="project" value="InterPro"/>
</dbReference>
<proteinExistence type="predicted"/>
<dbReference type="InterPro" id="IPR036259">
    <property type="entry name" value="MFS_trans_sf"/>
</dbReference>
<dbReference type="Gene3D" id="1.20.1250.20">
    <property type="entry name" value="MFS general substrate transporter like domains"/>
    <property type="match status" value="2"/>
</dbReference>
<feature type="transmembrane region" description="Helical" evidence="4">
    <location>
        <begin position="173"/>
        <end position="192"/>
    </location>
</feature>
<dbReference type="AlphaFoldDB" id="A4G3I4"/>
<evidence type="ECO:0000256" key="2">
    <source>
        <dbReference type="ARBA" id="ARBA00022989"/>
    </source>
</evidence>
<name>A4G3I4_HERAR</name>
<dbReference type="SUPFAM" id="SSF103473">
    <property type="entry name" value="MFS general substrate transporter"/>
    <property type="match status" value="1"/>
</dbReference>
<reference evidence="6 7" key="1">
    <citation type="journal article" date="2007" name="PLoS Genet.">
        <title>A tale of two oxidation states: bacterial colonization of arsenic-rich environments.</title>
        <authorList>
            <person name="Muller D."/>
            <person name="Medigue C."/>
            <person name="Koechler S."/>
            <person name="Barbe V."/>
            <person name="Barakat M."/>
            <person name="Talla E."/>
            <person name="Bonnefoy V."/>
            <person name="Krin E."/>
            <person name="Arsene-Ploetze F."/>
            <person name="Carapito C."/>
            <person name="Chandler M."/>
            <person name="Cournoyer B."/>
            <person name="Cruveiller S."/>
            <person name="Dossat C."/>
            <person name="Duval S."/>
            <person name="Heymann M."/>
            <person name="Leize E."/>
            <person name="Lieutaud A."/>
            <person name="Lievremont D."/>
            <person name="Makita Y."/>
            <person name="Mangenot S."/>
            <person name="Nitschke W."/>
            <person name="Ortet P."/>
            <person name="Perdrial N."/>
            <person name="Schoepp B."/>
            <person name="Siguier N."/>
            <person name="Simeonova D.D."/>
            <person name="Rouy Z."/>
            <person name="Segurens B."/>
            <person name="Turlin E."/>
            <person name="Vallenet D."/>
            <person name="Van Dorsselaer A."/>
            <person name="Weiss S."/>
            <person name="Weissenbach J."/>
            <person name="Lett M.C."/>
            <person name="Danchin A."/>
            <person name="Bertin P.N."/>
        </authorList>
    </citation>
    <scope>NUCLEOTIDE SEQUENCE [LARGE SCALE GENOMIC DNA]</scope>
    <source>
        <strain evidence="7">ULPAs1</strain>
    </source>
</reference>
<feature type="transmembrane region" description="Helical" evidence="4">
    <location>
        <begin position="278"/>
        <end position="297"/>
    </location>
</feature>
<evidence type="ECO:0000313" key="6">
    <source>
        <dbReference type="EMBL" id="CAL61071.2"/>
    </source>
</evidence>
<feature type="transmembrane region" description="Helical" evidence="4">
    <location>
        <begin position="337"/>
        <end position="360"/>
    </location>
</feature>
<dbReference type="InterPro" id="IPR011701">
    <property type="entry name" value="MFS"/>
</dbReference>
<dbReference type="PROSITE" id="PS50850">
    <property type="entry name" value="MFS"/>
    <property type="match status" value="1"/>
</dbReference>
<feature type="transmembrane region" description="Helical" evidence="4">
    <location>
        <begin position="366"/>
        <end position="388"/>
    </location>
</feature>
<evidence type="ECO:0000256" key="4">
    <source>
        <dbReference type="SAM" id="Phobius"/>
    </source>
</evidence>
<keyword evidence="7" id="KW-1185">Reference proteome</keyword>
<feature type="transmembrane region" description="Helical" evidence="4">
    <location>
        <begin position="12"/>
        <end position="32"/>
    </location>
</feature>
<dbReference type="STRING" id="204773.HEAR0884"/>
<keyword evidence="2 4" id="KW-1133">Transmembrane helix</keyword>
<protein>
    <submittedName>
        <fullName evidence="6">Cyanate transporter (MFS family)</fullName>
    </submittedName>
</protein>
<feature type="transmembrane region" description="Helical" evidence="4">
    <location>
        <begin position="303"/>
        <end position="325"/>
    </location>
</feature>
<dbReference type="Proteomes" id="UP000006697">
    <property type="component" value="Chromosome"/>
</dbReference>
<gene>
    <name evidence="6" type="ordered locus">HEAR0884</name>
</gene>
<keyword evidence="1 4" id="KW-0812">Transmembrane</keyword>
<dbReference type="Pfam" id="PF07690">
    <property type="entry name" value="MFS_1"/>
    <property type="match status" value="1"/>
</dbReference>
<dbReference type="HOGENOM" id="CLU_038046_4_0_4"/>
<feature type="transmembrane region" description="Helical" evidence="4">
    <location>
        <begin position="52"/>
        <end position="71"/>
    </location>
</feature>
<dbReference type="InterPro" id="IPR052524">
    <property type="entry name" value="MFS_Cyanate_Porter"/>
</dbReference>
<dbReference type="eggNOG" id="COG2807">
    <property type="taxonomic scope" value="Bacteria"/>
</dbReference>
<evidence type="ECO:0000256" key="1">
    <source>
        <dbReference type="ARBA" id="ARBA00022692"/>
    </source>
</evidence>
<sequence>MQSEVAPTRSRTLQVAWLAMVVLIGLNLRPFLTGVGPLTSAIQDEIGLDNRGIAWLTLLPMLLMGIGGFFASSVQRMLGARNILLGALAVLAIGSALRLVAVSGTWLIATAALCGIGAAFIQALLPGLIKQQFPYRIAPVMGLYSAALLAGGALGAQLTPLSVTWSGNWHQALAWWSLPAILALLLSAQLLSRQTGPDKQAMPSLMLLGRPRTWLLMICFGLVNGGYASLVAWLAPFYQTHGWSSEHSGSLVAVMALAQAVAALLLPLLAARRRDRRPWLWLSLGLQALSFIAFAFFPDLAPYTWAMLSGVGLGGSFSLSLIVALDHLPDPRQAGALSALMQAGGFLIAAIAPWLTAIIYDFSGGFAASWLMHLACVILVVSLTIQFAPERYASAMSMAE</sequence>
<dbReference type="InterPro" id="IPR020846">
    <property type="entry name" value="MFS_dom"/>
</dbReference>
<feature type="domain" description="Major facilitator superfamily (MFS) profile" evidence="5">
    <location>
        <begin position="13"/>
        <end position="392"/>
    </location>
</feature>
<dbReference type="NCBIfam" id="NF007256">
    <property type="entry name" value="PRK09705.1"/>
    <property type="match status" value="1"/>
</dbReference>
<keyword evidence="3 4" id="KW-0472">Membrane</keyword>
<evidence type="ECO:0000313" key="7">
    <source>
        <dbReference type="Proteomes" id="UP000006697"/>
    </source>
</evidence>
<feature type="transmembrane region" description="Helical" evidence="4">
    <location>
        <begin position="107"/>
        <end position="129"/>
    </location>
</feature>
<feature type="transmembrane region" description="Helical" evidence="4">
    <location>
        <begin position="141"/>
        <end position="161"/>
    </location>
</feature>
<dbReference type="KEGG" id="har:HEAR0884"/>
<feature type="transmembrane region" description="Helical" evidence="4">
    <location>
        <begin position="83"/>
        <end position="101"/>
    </location>
</feature>
<dbReference type="EMBL" id="CU207211">
    <property type="protein sequence ID" value="CAL61071.2"/>
    <property type="molecule type" value="Genomic_DNA"/>
</dbReference>
<organism evidence="6 7">
    <name type="scientific">Herminiimonas arsenicoxydans</name>
    <dbReference type="NCBI Taxonomy" id="204773"/>
    <lineage>
        <taxon>Bacteria</taxon>
        <taxon>Pseudomonadati</taxon>
        <taxon>Pseudomonadota</taxon>
        <taxon>Betaproteobacteria</taxon>
        <taxon>Burkholderiales</taxon>
        <taxon>Oxalobacteraceae</taxon>
        <taxon>Herminiimonas</taxon>
    </lineage>
</organism>
<dbReference type="PANTHER" id="PTHR23523:SF1">
    <property type="entry name" value="CYANATE TRANSPORT PROTEIN CYNX"/>
    <property type="match status" value="1"/>
</dbReference>
<accession>A4G3I4</accession>